<keyword evidence="1" id="KW-0732">Signal</keyword>
<sequence length="66" mass="7262">MMLWGGWVGVISVILLFVSDSMMTVQSVVCARAASLCVARIHFDDNSVGIPTFKSRLTCLFRHICA</sequence>
<evidence type="ECO:0008006" key="4">
    <source>
        <dbReference type="Google" id="ProtNLM"/>
    </source>
</evidence>
<keyword evidence="3" id="KW-1185">Reference proteome</keyword>
<comment type="caution">
    <text evidence="2">The sequence shown here is derived from an EMBL/GenBank/DDBJ whole genome shotgun (WGS) entry which is preliminary data.</text>
</comment>
<gene>
    <name evidence="2" type="ORF">BJY01DRAFT_227431</name>
</gene>
<organism evidence="2 3">
    <name type="scientific">Aspergillus pseudoustus</name>
    <dbReference type="NCBI Taxonomy" id="1810923"/>
    <lineage>
        <taxon>Eukaryota</taxon>
        <taxon>Fungi</taxon>
        <taxon>Dikarya</taxon>
        <taxon>Ascomycota</taxon>
        <taxon>Pezizomycotina</taxon>
        <taxon>Eurotiomycetes</taxon>
        <taxon>Eurotiomycetidae</taxon>
        <taxon>Eurotiales</taxon>
        <taxon>Aspergillaceae</taxon>
        <taxon>Aspergillus</taxon>
        <taxon>Aspergillus subgen. Nidulantes</taxon>
    </lineage>
</organism>
<evidence type="ECO:0000313" key="3">
    <source>
        <dbReference type="Proteomes" id="UP001610446"/>
    </source>
</evidence>
<evidence type="ECO:0000256" key="1">
    <source>
        <dbReference type="SAM" id="SignalP"/>
    </source>
</evidence>
<reference evidence="2 3" key="1">
    <citation type="submission" date="2024-07" db="EMBL/GenBank/DDBJ databases">
        <title>Section-level genome sequencing and comparative genomics of Aspergillus sections Usti and Cavernicolus.</title>
        <authorList>
            <consortium name="Lawrence Berkeley National Laboratory"/>
            <person name="Nybo J.L."/>
            <person name="Vesth T.C."/>
            <person name="Theobald S."/>
            <person name="Frisvad J.C."/>
            <person name="Larsen T.O."/>
            <person name="Kjaerboelling I."/>
            <person name="Rothschild-Mancinelli K."/>
            <person name="Lyhne E.K."/>
            <person name="Kogle M.E."/>
            <person name="Barry K."/>
            <person name="Clum A."/>
            <person name="Na H."/>
            <person name="Ledsgaard L."/>
            <person name="Lin J."/>
            <person name="Lipzen A."/>
            <person name="Kuo A."/>
            <person name="Riley R."/>
            <person name="Mondo S."/>
            <person name="Labutti K."/>
            <person name="Haridas S."/>
            <person name="Pangalinan J."/>
            <person name="Salamov A.A."/>
            <person name="Simmons B.A."/>
            <person name="Magnuson J.K."/>
            <person name="Chen J."/>
            <person name="Drula E."/>
            <person name="Henrissat B."/>
            <person name="Wiebenga A."/>
            <person name="Lubbers R.J."/>
            <person name="Gomes A.C."/>
            <person name="Makela M.R."/>
            <person name="Stajich J."/>
            <person name="Grigoriev I.V."/>
            <person name="Mortensen U.H."/>
            <person name="De Vries R.P."/>
            <person name="Baker S.E."/>
            <person name="Andersen M.R."/>
        </authorList>
    </citation>
    <scope>NUCLEOTIDE SEQUENCE [LARGE SCALE GENOMIC DNA]</scope>
    <source>
        <strain evidence="2 3">CBS 123904</strain>
    </source>
</reference>
<protein>
    <recommendedName>
        <fullName evidence="4">Amino acid permease/ SLC12A domain-containing protein</fullName>
    </recommendedName>
</protein>
<proteinExistence type="predicted"/>
<feature type="chain" id="PRO_5045202219" description="Amino acid permease/ SLC12A domain-containing protein" evidence="1">
    <location>
        <begin position="28"/>
        <end position="66"/>
    </location>
</feature>
<dbReference type="EMBL" id="JBFXLU010000310">
    <property type="protein sequence ID" value="KAL2830187.1"/>
    <property type="molecule type" value="Genomic_DNA"/>
</dbReference>
<accession>A0ABR4ITJ4</accession>
<dbReference type="Proteomes" id="UP001610446">
    <property type="component" value="Unassembled WGS sequence"/>
</dbReference>
<name>A0ABR4ITJ4_9EURO</name>
<evidence type="ECO:0000313" key="2">
    <source>
        <dbReference type="EMBL" id="KAL2830187.1"/>
    </source>
</evidence>
<feature type="signal peptide" evidence="1">
    <location>
        <begin position="1"/>
        <end position="27"/>
    </location>
</feature>